<accession>A0A0T5P066</accession>
<keyword evidence="2" id="KW-0472">Membrane</keyword>
<name>A0A0T5P066_9RHOB</name>
<dbReference type="RefSeq" id="WP_057789762.1">
    <property type="nucleotide sequence ID" value="NZ_LAXJ01000002.1"/>
</dbReference>
<reference evidence="3 4" key="1">
    <citation type="submission" date="2015-04" db="EMBL/GenBank/DDBJ databases">
        <title>The draft genome sequence of Roseovarius sp.R12b.</title>
        <authorList>
            <person name="Li G."/>
            <person name="Lai Q."/>
            <person name="Shao Z."/>
            <person name="Yan P."/>
        </authorList>
    </citation>
    <scope>NUCLEOTIDE SEQUENCE [LARGE SCALE GENOMIC DNA]</scope>
    <source>
        <strain evidence="3 4">R12B</strain>
    </source>
</reference>
<evidence type="ECO:0000256" key="2">
    <source>
        <dbReference type="SAM" id="Phobius"/>
    </source>
</evidence>
<protein>
    <submittedName>
        <fullName evidence="3">Uncharacterized protein</fullName>
    </submittedName>
</protein>
<dbReference type="EMBL" id="LAXJ01000002">
    <property type="protein sequence ID" value="KRS14524.1"/>
    <property type="molecule type" value="Genomic_DNA"/>
</dbReference>
<organism evidence="3 4">
    <name type="scientific">Roseovarius atlanticus</name>
    <dbReference type="NCBI Taxonomy" id="1641875"/>
    <lineage>
        <taxon>Bacteria</taxon>
        <taxon>Pseudomonadati</taxon>
        <taxon>Pseudomonadota</taxon>
        <taxon>Alphaproteobacteria</taxon>
        <taxon>Rhodobacterales</taxon>
        <taxon>Roseobacteraceae</taxon>
        <taxon>Roseovarius</taxon>
    </lineage>
</organism>
<sequence>MKLNKVPGFVSRIMWVGLITSAALLILNYVIAGLVCAFIVFAANLALKREPVKLWVFRVLTGMSREELERATLADLEAGRTPSDRGKSDPQDPPAS</sequence>
<comment type="caution">
    <text evidence="3">The sequence shown here is derived from an EMBL/GenBank/DDBJ whole genome shotgun (WGS) entry which is preliminary data.</text>
</comment>
<feature type="transmembrane region" description="Helical" evidence="2">
    <location>
        <begin position="12"/>
        <end position="45"/>
    </location>
</feature>
<evidence type="ECO:0000256" key="1">
    <source>
        <dbReference type="SAM" id="MobiDB-lite"/>
    </source>
</evidence>
<dbReference type="AlphaFoldDB" id="A0A0T5P066"/>
<gene>
    <name evidence="3" type="ORF">XM53_02060</name>
</gene>
<dbReference type="PATRIC" id="fig|1641875.4.peg.1503"/>
<keyword evidence="4" id="KW-1185">Reference proteome</keyword>
<evidence type="ECO:0000313" key="4">
    <source>
        <dbReference type="Proteomes" id="UP000051295"/>
    </source>
</evidence>
<feature type="region of interest" description="Disordered" evidence="1">
    <location>
        <begin position="72"/>
        <end position="96"/>
    </location>
</feature>
<proteinExistence type="predicted"/>
<dbReference type="STRING" id="1641875.XM53_02060"/>
<dbReference type="OrthoDB" id="7744652at2"/>
<evidence type="ECO:0000313" key="3">
    <source>
        <dbReference type="EMBL" id="KRS14524.1"/>
    </source>
</evidence>
<keyword evidence="2" id="KW-1133">Transmembrane helix</keyword>
<dbReference type="Proteomes" id="UP000051295">
    <property type="component" value="Unassembled WGS sequence"/>
</dbReference>
<keyword evidence="2" id="KW-0812">Transmembrane</keyword>